<keyword evidence="2" id="KW-1185">Reference proteome</keyword>
<evidence type="ECO:0000313" key="1">
    <source>
        <dbReference type="Ensembl" id="ENSMFAP00000063104.1"/>
    </source>
</evidence>
<organism evidence="1 2">
    <name type="scientific">Macaca fascicularis</name>
    <name type="common">Crab-eating macaque</name>
    <name type="synonym">Cynomolgus monkey</name>
    <dbReference type="NCBI Taxonomy" id="9541"/>
    <lineage>
        <taxon>Eukaryota</taxon>
        <taxon>Metazoa</taxon>
        <taxon>Chordata</taxon>
        <taxon>Craniata</taxon>
        <taxon>Vertebrata</taxon>
        <taxon>Euteleostomi</taxon>
        <taxon>Mammalia</taxon>
        <taxon>Eutheria</taxon>
        <taxon>Euarchontoglires</taxon>
        <taxon>Primates</taxon>
        <taxon>Haplorrhini</taxon>
        <taxon>Catarrhini</taxon>
        <taxon>Cercopithecidae</taxon>
        <taxon>Cercopithecinae</taxon>
        <taxon>Macaca</taxon>
    </lineage>
</organism>
<dbReference type="GeneTree" id="ENSGT00910000147472"/>
<evidence type="ECO:0000313" key="2">
    <source>
        <dbReference type="Proteomes" id="UP000233100"/>
    </source>
</evidence>
<dbReference type="AlphaFoldDB" id="A0A7N9DBI1"/>
<protein>
    <submittedName>
        <fullName evidence="1">Uncharacterized protein</fullName>
    </submittedName>
</protein>
<proteinExistence type="predicted"/>
<sequence length="110" mass="12970">MVEGKEEQVTPYIDGSKKIERACAEKLPFLKLSALVRLIHYHNNSRGKTRPHDSIISHRVPPTTCENYGSYKMRIRWGHKAKPYHPPYSFQSKVTFYYSTLFNLRKDQKQ</sequence>
<reference evidence="1 2" key="1">
    <citation type="submission" date="2013-03" db="EMBL/GenBank/DDBJ databases">
        <authorList>
            <person name="Warren W."/>
            <person name="Wilson R.K."/>
        </authorList>
    </citation>
    <scope>NUCLEOTIDE SEQUENCE</scope>
</reference>
<reference evidence="1" key="3">
    <citation type="submission" date="2025-09" db="UniProtKB">
        <authorList>
            <consortium name="Ensembl"/>
        </authorList>
    </citation>
    <scope>IDENTIFICATION</scope>
</reference>
<dbReference type="Ensembl" id="ENSMFAT00000079728.1">
    <property type="protein sequence ID" value="ENSMFAP00000063104.1"/>
    <property type="gene ID" value="ENSMFAG00000060868.1"/>
</dbReference>
<name>A0A7N9DBI1_MACFA</name>
<reference evidence="1" key="2">
    <citation type="submission" date="2025-08" db="UniProtKB">
        <authorList>
            <consortium name="Ensembl"/>
        </authorList>
    </citation>
    <scope>IDENTIFICATION</scope>
</reference>
<accession>A0A7N9DBI1</accession>
<dbReference type="Proteomes" id="UP000233100">
    <property type="component" value="Chromosome 6"/>
</dbReference>